<dbReference type="RefSeq" id="WP_167012045.1">
    <property type="nucleotide sequence ID" value="NZ_VWXF01000001.1"/>
</dbReference>
<evidence type="ECO:0000313" key="1">
    <source>
        <dbReference type="EMBL" id="NIF20178.1"/>
    </source>
</evidence>
<comment type="caution">
    <text evidence="1">The sequence shown here is derived from an EMBL/GenBank/DDBJ whole genome shotgun (WGS) entry which is preliminary data.</text>
</comment>
<proteinExistence type="predicted"/>
<dbReference type="Proteomes" id="UP001515683">
    <property type="component" value="Unassembled WGS sequence"/>
</dbReference>
<name>A0ABX0R7P7_9GAMM</name>
<accession>A0ABX0R7P7</accession>
<sequence length="488" mass="55821">MRKISDEQINIEAKSGYKPWTIESGIGLLPFSELGDREFELLCYLLVKNEIECGEQKNLTSISLMQGVSERGRDCSLYYNGTVRGLIQCKKLQGRMSRPQALREVIKFLLFSIIDGELLPEPDFFEYKLYVSNDLAETTNSLIHSYTVEIEKEIQSGAIRKYTKDVVSEYETFKIFESDLPVTKIIELLRRISLSASNATDLTMRVHKHDSLLSLFFNVKTVIDLESANEVIRNALDDYGLKYLTDEDLKQLQNRISNTKEENRINLGFVDFFGYNKEFFKFLNGDPFKKVLEAVASVTILLDQYSLEFINSKINKLTVEKVTKNLLNQGKIHPFSVGVVGPYLLQRLSMKVLSRKMPRELASAFHKQASQSKNELIDSIAIKLFDASERVMKGDFSHLVGNPEDIQFKKKIYAHIHSGFNTIEDAKLTFAQDIQIIIPVMDSIEEKINELLQEERTVVIKDASFLESDDEIKKIAKTLSMIEPNEGM</sequence>
<gene>
    <name evidence="1" type="ORF">F3J40_00910</name>
</gene>
<organism evidence="1 2">
    <name type="scientific">Candidatus Pantoea multigeneris</name>
    <dbReference type="NCBI Taxonomy" id="2608357"/>
    <lineage>
        <taxon>Bacteria</taxon>
        <taxon>Pseudomonadati</taxon>
        <taxon>Pseudomonadota</taxon>
        <taxon>Gammaproteobacteria</taxon>
        <taxon>Enterobacterales</taxon>
        <taxon>Erwiniaceae</taxon>
        <taxon>Pantoea</taxon>
    </lineage>
</organism>
<evidence type="ECO:0000313" key="2">
    <source>
        <dbReference type="Proteomes" id="UP001515683"/>
    </source>
</evidence>
<evidence type="ECO:0008006" key="3">
    <source>
        <dbReference type="Google" id="ProtNLM"/>
    </source>
</evidence>
<keyword evidence="2" id="KW-1185">Reference proteome</keyword>
<reference evidence="1 2" key="1">
    <citation type="journal article" date="2019" name="bioRxiv">
        <title>Bacteria contribute to plant secondary compound degradation in a generalist herbivore system.</title>
        <authorList>
            <person name="Francoeur C.B."/>
            <person name="Khadempour L."/>
            <person name="Moreira-Soto R.D."/>
            <person name="Gotting K."/>
            <person name="Book A.J."/>
            <person name="Pinto-Tomas A.A."/>
            <person name="Keefover-Ring K."/>
            <person name="Currie C.R."/>
        </authorList>
    </citation>
    <scope>NUCLEOTIDE SEQUENCE [LARGE SCALE GENOMIC DNA]</scope>
    <source>
        <strain evidence="1">Acro-835</strain>
    </source>
</reference>
<protein>
    <recommendedName>
        <fullName evidence="3">DUF4297 domain-containing protein</fullName>
    </recommendedName>
</protein>
<dbReference type="EMBL" id="VWXF01000001">
    <property type="protein sequence ID" value="NIF20178.1"/>
    <property type="molecule type" value="Genomic_DNA"/>
</dbReference>